<keyword evidence="4 8" id="KW-1133">Transmembrane helix</keyword>
<feature type="transmembrane region" description="Helical" evidence="8">
    <location>
        <begin position="101"/>
        <end position="120"/>
    </location>
</feature>
<comment type="similarity">
    <text evidence="6">Belongs to the major facilitator superfamily. Spinster (TC 2.A.1.49) family.</text>
</comment>
<keyword evidence="2" id="KW-0813">Transport</keyword>
<dbReference type="EMBL" id="JBBCAQ010000010">
    <property type="protein sequence ID" value="KAK7601700.1"/>
    <property type="molecule type" value="Genomic_DNA"/>
</dbReference>
<dbReference type="InterPro" id="IPR011701">
    <property type="entry name" value="MFS"/>
</dbReference>
<gene>
    <name evidence="10" type="ORF">V9T40_009141</name>
</gene>
<dbReference type="GO" id="GO:0022857">
    <property type="term" value="F:transmembrane transporter activity"/>
    <property type="evidence" value="ECO:0007669"/>
    <property type="project" value="InterPro"/>
</dbReference>
<feature type="transmembrane region" description="Helical" evidence="8">
    <location>
        <begin position="190"/>
        <end position="212"/>
    </location>
</feature>
<dbReference type="InterPro" id="IPR036259">
    <property type="entry name" value="MFS_trans_sf"/>
</dbReference>
<feature type="region of interest" description="Disordered" evidence="7">
    <location>
        <begin position="253"/>
        <end position="272"/>
    </location>
</feature>
<feature type="transmembrane region" description="Helical" evidence="8">
    <location>
        <begin position="455"/>
        <end position="478"/>
    </location>
</feature>
<keyword evidence="11" id="KW-1185">Reference proteome</keyword>
<dbReference type="Proteomes" id="UP001367676">
    <property type="component" value="Unassembled WGS sequence"/>
</dbReference>
<keyword evidence="5 8" id="KW-0472">Membrane</keyword>
<dbReference type="GO" id="GO:0016020">
    <property type="term" value="C:membrane"/>
    <property type="evidence" value="ECO:0007669"/>
    <property type="project" value="UniProtKB-SubCell"/>
</dbReference>
<evidence type="ECO:0000313" key="10">
    <source>
        <dbReference type="EMBL" id="KAK7601700.1"/>
    </source>
</evidence>
<dbReference type="InterPro" id="IPR044770">
    <property type="entry name" value="MFS_spinster-like"/>
</dbReference>
<feature type="transmembrane region" description="Helical" evidence="8">
    <location>
        <begin position="365"/>
        <end position="385"/>
    </location>
</feature>
<reference evidence="10 11" key="1">
    <citation type="submission" date="2024-03" db="EMBL/GenBank/DDBJ databases">
        <title>Adaptation during the transition from Ophiocordyceps entomopathogen to insect associate is accompanied by gene loss and intensified selection.</title>
        <authorList>
            <person name="Ward C.M."/>
            <person name="Onetto C.A."/>
            <person name="Borneman A.R."/>
        </authorList>
    </citation>
    <scope>NUCLEOTIDE SEQUENCE [LARGE SCALE GENOMIC DNA]</scope>
    <source>
        <strain evidence="10">AWRI1</strain>
        <tissue evidence="10">Single Adult Female</tissue>
    </source>
</reference>
<dbReference type="Pfam" id="PF07690">
    <property type="entry name" value="MFS_1"/>
    <property type="match status" value="1"/>
</dbReference>
<dbReference type="PANTHER" id="PTHR23505">
    <property type="entry name" value="SPINSTER"/>
    <property type="match status" value="1"/>
</dbReference>
<feature type="transmembrane region" description="Helical" evidence="8">
    <location>
        <begin position="391"/>
        <end position="413"/>
    </location>
</feature>
<feature type="transmembrane region" description="Helical" evidence="8">
    <location>
        <begin position="425"/>
        <end position="443"/>
    </location>
</feature>
<evidence type="ECO:0000256" key="7">
    <source>
        <dbReference type="SAM" id="MobiDB-lite"/>
    </source>
</evidence>
<feature type="transmembrane region" description="Helical" evidence="8">
    <location>
        <begin position="561"/>
        <end position="589"/>
    </location>
</feature>
<dbReference type="CDD" id="cd17328">
    <property type="entry name" value="MFS_spinster_like"/>
    <property type="match status" value="1"/>
</dbReference>
<feature type="transmembrane region" description="Helical" evidence="8">
    <location>
        <begin position="331"/>
        <end position="353"/>
    </location>
</feature>
<feature type="transmembrane region" description="Helical" evidence="8">
    <location>
        <begin position="642"/>
        <end position="662"/>
    </location>
</feature>
<proteinExistence type="inferred from homology"/>
<evidence type="ECO:0000313" key="11">
    <source>
        <dbReference type="Proteomes" id="UP001367676"/>
    </source>
</evidence>
<dbReference type="PROSITE" id="PS50850">
    <property type="entry name" value="MFS"/>
    <property type="match status" value="1"/>
</dbReference>
<evidence type="ECO:0000256" key="4">
    <source>
        <dbReference type="ARBA" id="ARBA00022989"/>
    </source>
</evidence>
<keyword evidence="3 8" id="KW-0812">Transmembrane</keyword>
<dbReference type="Gene3D" id="1.20.1250.20">
    <property type="entry name" value="MFS general substrate transporter like domains"/>
    <property type="match status" value="2"/>
</dbReference>
<protein>
    <recommendedName>
        <fullName evidence="9">Major facilitator superfamily (MFS) profile domain-containing protein</fullName>
    </recommendedName>
</protein>
<dbReference type="InterPro" id="IPR020846">
    <property type="entry name" value="MFS_dom"/>
</dbReference>
<evidence type="ECO:0000259" key="9">
    <source>
        <dbReference type="PROSITE" id="PS50850"/>
    </source>
</evidence>
<evidence type="ECO:0000256" key="5">
    <source>
        <dbReference type="ARBA" id="ARBA00023136"/>
    </source>
</evidence>
<dbReference type="PANTHER" id="PTHR23505:SF96">
    <property type="entry name" value="LP14756P"/>
    <property type="match status" value="1"/>
</dbReference>
<feature type="domain" description="Major facilitator superfamily (MFS) profile" evidence="9">
    <location>
        <begin position="16"/>
        <end position="480"/>
    </location>
</feature>
<comment type="caution">
    <text evidence="10">The sequence shown here is derived from an EMBL/GenBank/DDBJ whole genome shotgun (WGS) entry which is preliminary data.</text>
</comment>
<evidence type="ECO:0000256" key="3">
    <source>
        <dbReference type="ARBA" id="ARBA00022692"/>
    </source>
</evidence>
<feature type="transmembrane region" description="Helical" evidence="8">
    <location>
        <begin position="132"/>
        <end position="150"/>
    </location>
</feature>
<evidence type="ECO:0000256" key="1">
    <source>
        <dbReference type="ARBA" id="ARBA00004141"/>
    </source>
</evidence>
<feature type="transmembrane region" description="Helical" evidence="8">
    <location>
        <begin position="609"/>
        <end position="630"/>
    </location>
</feature>
<feature type="transmembrane region" description="Helical" evidence="8">
    <location>
        <begin position="668"/>
        <end position="687"/>
    </location>
</feature>
<accession>A0AAN9Y8S1</accession>
<feature type="transmembrane region" description="Helical" evidence="8">
    <location>
        <begin position="12"/>
        <end position="34"/>
    </location>
</feature>
<evidence type="ECO:0000256" key="8">
    <source>
        <dbReference type="SAM" id="Phobius"/>
    </source>
</evidence>
<sequence>MFGLKQRLGFLYNGYVLAVLTLGYLSSELGHFLIGVTSKATAREVHYGDIKCQLNKTEPHFNFTLFERCAAAAHQTGCQSLIDEEGRPYCEWNYNGLGLDYQILAGPSFIAVYTIVGVLLGIAADRYNRARLLALSMFISSVAIVLTGGADHFWQLVLLRILLAVGEAGCNPLSTGILSDLFSEEKRALVMSIFNWGIYAGIGLAFPIGRYVTEYNLWNKSWRIPYYFSGAFGLIVALLCALSVPEPTRKTIGEEKVENEEEGNKVSGDLSPAKMRPQLEEKKHSPWKVMLQPRILMLCLAASVRHTGGICFAYNADLFYRDVFPNYDLGWTLFFVTFVVGSSGVIIGGIASDKVAAKMGIRSRVAVLAISQLIATPFAFGSIYLEPVGAMITLAISYVFAEMWFGILFTILVEIVPLSVRSTTVGVFLFVMNNIGGNLPILVEPVRKASSFRHSLAIFYAGFYLVSSVLFAVTTLMMGQTEERVEKKSRSPAASAGIENGAFVVSVFTACRRIVELIRIASHPLPTGQIETEHSPDNTENYGHLFASHPPKFLDVINGHLLFIGLAFLIRIIEALGNAAFLTAGFAIIAHEFSNNIAATFFNLSPVQVGFVFIVNGAVYAVTAPVWGWLCDSKCTSPKAIAVFGGIILLAGVSLIGPLPFIPLHPSLLYVILGLALHGLGIGARLVSSFTDALRLAINGGMPNAIETYGLISAVWTSAVAFGSFVGPTVSGYLYDQFQFAKASIFIVGLISVMRTKPNYENMEQGEAVSTTNLSALKNTSALLETYTVGISSNRVLNLVYKSETDLREETGPLLGQGPGSVFAAT</sequence>
<feature type="transmembrane region" description="Helical" evidence="8">
    <location>
        <begin position="708"/>
        <end position="726"/>
    </location>
</feature>
<dbReference type="SUPFAM" id="SSF103473">
    <property type="entry name" value="MFS general substrate transporter"/>
    <property type="match status" value="2"/>
</dbReference>
<evidence type="ECO:0000256" key="2">
    <source>
        <dbReference type="ARBA" id="ARBA00022448"/>
    </source>
</evidence>
<dbReference type="AlphaFoldDB" id="A0AAN9Y8S1"/>
<feature type="transmembrane region" description="Helical" evidence="8">
    <location>
        <begin position="224"/>
        <end position="244"/>
    </location>
</feature>
<name>A0AAN9Y8S1_9HEMI</name>
<organism evidence="10 11">
    <name type="scientific">Parthenolecanium corni</name>
    <dbReference type="NCBI Taxonomy" id="536013"/>
    <lineage>
        <taxon>Eukaryota</taxon>
        <taxon>Metazoa</taxon>
        <taxon>Ecdysozoa</taxon>
        <taxon>Arthropoda</taxon>
        <taxon>Hexapoda</taxon>
        <taxon>Insecta</taxon>
        <taxon>Pterygota</taxon>
        <taxon>Neoptera</taxon>
        <taxon>Paraneoptera</taxon>
        <taxon>Hemiptera</taxon>
        <taxon>Sternorrhyncha</taxon>
        <taxon>Coccoidea</taxon>
        <taxon>Coccidae</taxon>
        <taxon>Parthenolecanium</taxon>
    </lineage>
</organism>
<evidence type="ECO:0000256" key="6">
    <source>
        <dbReference type="ARBA" id="ARBA00024338"/>
    </source>
</evidence>
<comment type="subcellular location">
    <subcellularLocation>
        <location evidence="1">Membrane</location>
        <topology evidence="1">Multi-pass membrane protein</topology>
    </subcellularLocation>
</comment>